<evidence type="ECO:0000313" key="4">
    <source>
        <dbReference type="EMBL" id="GAA4317946.1"/>
    </source>
</evidence>
<name>A0ABP8G6C5_9SPHI</name>
<evidence type="ECO:0000313" key="5">
    <source>
        <dbReference type="Proteomes" id="UP001500582"/>
    </source>
</evidence>
<dbReference type="EMBL" id="BAABFT010000003">
    <property type="protein sequence ID" value="GAA4317946.1"/>
    <property type="molecule type" value="Genomic_DNA"/>
</dbReference>
<evidence type="ECO:0000259" key="2">
    <source>
        <dbReference type="Pfam" id="PF04773"/>
    </source>
</evidence>
<dbReference type="Gene3D" id="2.60.120.1440">
    <property type="match status" value="1"/>
</dbReference>
<keyword evidence="1" id="KW-1133">Transmembrane helix</keyword>
<dbReference type="InterPro" id="IPR032508">
    <property type="entry name" value="FecR_C"/>
</dbReference>
<dbReference type="PANTHER" id="PTHR30273:SF2">
    <property type="entry name" value="PROTEIN FECR"/>
    <property type="match status" value="1"/>
</dbReference>
<evidence type="ECO:0000259" key="3">
    <source>
        <dbReference type="Pfam" id="PF16344"/>
    </source>
</evidence>
<sequence>MDQPGERFVETWYESLEITSEDPLKDEHKSDAIKKALQTALFAHVRQPQKIRRINPWYYAAAACFLFAMLGVWMLNKPAKELSADTYTMIKTGPGALKKIVLPDSSEVWLNAGSALRYNDRTFAARREIYLDEGEAFFSVVKNPARPFAVYAQGISTRVLGTSFNVKAYRKLSYASVQVKTGRVQVNTGKYKLDTVTGSQSIVYDKRSGKTIKNTADETTPGSWVNGITVLQEATFDELALALKNQYNVTLTTSNAAIKRHHYTINILQQKTADETLKLICAIHQNKYRKDKNEIIIY</sequence>
<dbReference type="PIRSF" id="PIRSF018266">
    <property type="entry name" value="FecR"/>
    <property type="match status" value="1"/>
</dbReference>
<dbReference type="Pfam" id="PF04773">
    <property type="entry name" value="FecR"/>
    <property type="match status" value="1"/>
</dbReference>
<evidence type="ECO:0008006" key="6">
    <source>
        <dbReference type="Google" id="ProtNLM"/>
    </source>
</evidence>
<gene>
    <name evidence="4" type="ORF">GCM10023149_15760</name>
</gene>
<feature type="transmembrane region" description="Helical" evidence="1">
    <location>
        <begin position="56"/>
        <end position="75"/>
    </location>
</feature>
<accession>A0ABP8G6C5</accession>
<dbReference type="Pfam" id="PF16344">
    <property type="entry name" value="FecR_C"/>
    <property type="match status" value="1"/>
</dbReference>
<comment type="caution">
    <text evidence="4">The sequence shown here is derived from an EMBL/GenBank/DDBJ whole genome shotgun (WGS) entry which is preliminary data.</text>
</comment>
<reference evidence="5" key="1">
    <citation type="journal article" date="2019" name="Int. J. Syst. Evol. Microbiol.">
        <title>The Global Catalogue of Microorganisms (GCM) 10K type strain sequencing project: providing services to taxonomists for standard genome sequencing and annotation.</title>
        <authorList>
            <consortium name="The Broad Institute Genomics Platform"/>
            <consortium name="The Broad Institute Genome Sequencing Center for Infectious Disease"/>
            <person name="Wu L."/>
            <person name="Ma J."/>
        </authorList>
    </citation>
    <scope>NUCLEOTIDE SEQUENCE [LARGE SCALE GENOMIC DNA]</scope>
    <source>
        <strain evidence="5">JCM 17705</strain>
    </source>
</reference>
<dbReference type="Proteomes" id="UP001500582">
    <property type="component" value="Unassembled WGS sequence"/>
</dbReference>
<proteinExistence type="predicted"/>
<dbReference type="PANTHER" id="PTHR30273">
    <property type="entry name" value="PERIPLASMIC SIGNAL SENSOR AND SIGMA FACTOR ACTIVATOR FECR-RELATED"/>
    <property type="match status" value="1"/>
</dbReference>
<keyword evidence="5" id="KW-1185">Reference proteome</keyword>
<dbReference type="InterPro" id="IPR012373">
    <property type="entry name" value="Ferrdict_sens_TM"/>
</dbReference>
<organism evidence="4 5">
    <name type="scientific">Mucilaginibacter gynuensis</name>
    <dbReference type="NCBI Taxonomy" id="1302236"/>
    <lineage>
        <taxon>Bacteria</taxon>
        <taxon>Pseudomonadati</taxon>
        <taxon>Bacteroidota</taxon>
        <taxon>Sphingobacteriia</taxon>
        <taxon>Sphingobacteriales</taxon>
        <taxon>Sphingobacteriaceae</taxon>
        <taxon>Mucilaginibacter</taxon>
    </lineage>
</organism>
<feature type="domain" description="Protein FecR C-terminal" evidence="3">
    <location>
        <begin position="230"/>
        <end position="297"/>
    </location>
</feature>
<protein>
    <recommendedName>
        <fullName evidence="6">FecR family protein</fullName>
    </recommendedName>
</protein>
<keyword evidence="1" id="KW-0472">Membrane</keyword>
<evidence type="ECO:0000256" key="1">
    <source>
        <dbReference type="SAM" id="Phobius"/>
    </source>
</evidence>
<keyword evidence="1" id="KW-0812">Transmembrane</keyword>
<dbReference type="InterPro" id="IPR006860">
    <property type="entry name" value="FecR"/>
</dbReference>
<feature type="domain" description="FecR protein" evidence="2">
    <location>
        <begin position="90"/>
        <end position="184"/>
    </location>
</feature>
<dbReference type="Gene3D" id="3.55.50.30">
    <property type="match status" value="1"/>
</dbReference>